<evidence type="ECO:0000256" key="11">
    <source>
        <dbReference type="ARBA" id="ARBA00022837"/>
    </source>
</evidence>
<evidence type="ECO:0000256" key="15">
    <source>
        <dbReference type="PROSITE-ProRule" id="PRU01032"/>
    </source>
</evidence>
<dbReference type="Pfam" id="PF00082">
    <property type="entry name" value="Peptidase_S8"/>
    <property type="match status" value="1"/>
</dbReference>
<dbReference type="GO" id="GO:0006508">
    <property type="term" value="P:proteolysis"/>
    <property type="evidence" value="ECO:0007669"/>
    <property type="project" value="UniProtKB-KW"/>
</dbReference>
<feature type="binding site" evidence="15">
    <location>
        <position position="552"/>
    </location>
    <ligand>
        <name>Ca(2+)</name>
        <dbReference type="ChEBI" id="CHEBI:29108"/>
    </ligand>
</feature>
<evidence type="ECO:0000256" key="2">
    <source>
        <dbReference type="ARBA" id="ARBA00002451"/>
    </source>
</evidence>
<keyword evidence="9 15" id="KW-0378">Hydrolase</keyword>
<dbReference type="GO" id="GO:0004252">
    <property type="term" value="F:serine-type endopeptidase activity"/>
    <property type="evidence" value="ECO:0007669"/>
    <property type="project" value="UniProtKB-UniRule"/>
</dbReference>
<keyword evidence="12" id="KW-0843">Virulence</keyword>
<evidence type="ECO:0000256" key="13">
    <source>
        <dbReference type="ARBA" id="ARBA00023145"/>
    </source>
</evidence>
<accession>A0A6A5W1A6</accession>
<keyword evidence="13" id="KW-0865">Zymogen</keyword>
<organism evidence="18 19">
    <name type="scientific">Amniculicola lignicola CBS 123094</name>
    <dbReference type="NCBI Taxonomy" id="1392246"/>
    <lineage>
        <taxon>Eukaryota</taxon>
        <taxon>Fungi</taxon>
        <taxon>Dikarya</taxon>
        <taxon>Ascomycota</taxon>
        <taxon>Pezizomycotina</taxon>
        <taxon>Dothideomycetes</taxon>
        <taxon>Pleosporomycetidae</taxon>
        <taxon>Pleosporales</taxon>
        <taxon>Amniculicolaceae</taxon>
        <taxon>Amniculicola</taxon>
    </lineage>
</organism>
<dbReference type="GO" id="GO:0005576">
    <property type="term" value="C:extracellular region"/>
    <property type="evidence" value="ECO:0007669"/>
    <property type="project" value="UniProtKB-SubCell"/>
</dbReference>
<dbReference type="SUPFAM" id="SSF54897">
    <property type="entry name" value="Protease propeptides/inhibitors"/>
    <property type="match status" value="1"/>
</dbReference>
<evidence type="ECO:0000256" key="16">
    <source>
        <dbReference type="SAM" id="SignalP"/>
    </source>
</evidence>
<dbReference type="GO" id="GO:0046872">
    <property type="term" value="F:metal ion binding"/>
    <property type="evidence" value="ECO:0007669"/>
    <property type="project" value="UniProtKB-UniRule"/>
</dbReference>
<dbReference type="PROSITE" id="PS51695">
    <property type="entry name" value="SEDOLISIN"/>
    <property type="match status" value="1"/>
</dbReference>
<dbReference type="InterPro" id="IPR036852">
    <property type="entry name" value="Peptidase_S8/S53_dom_sf"/>
</dbReference>
<dbReference type="InterPro" id="IPR030400">
    <property type="entry name" value="Sedolisin_dom"/>
</dbReference>
<dbReference type="InterPro" id="IPR015366">
    <property type="entry name" value="S53_propep"/>
</dbReference>
<dbReference type="FunFam" id="3.40.50.200:FF:000015">
    <property type="entry name" value="Tripeptidyl peptidase A"/>
    <property type="match status" value="1"/>
</dbReference>
<feature type="active site" description="Charge relay system" evidence="15">
    <location>
        <position position="293"/>
    </location>
</feature>
<dbReference type="SUPFAM" id="SSF52743">
    <property type="entry name" value="Subtilisin-like"/>
    <property type="match status" value="1"/>
</dbReference>
<gene>
    <name evidence="18" type="ORF">P154DRAFT_475530</name>
</gene>
<name>A0A6A5W1A6_9PLEO</name>
<keyword evidence="6 15" id="KW-0645">Protease</keyword>
<feature type="binding site" evidence="15">
    <location>
        <position position="584"/>
    </location>
    <ligand>
        <name>Ca(2+)</name>
        <dbReference type="ChEBI" id="CHEBI:29108"/>
    </ligand>
</feature>
<dbReference type="OrthoDB" id="409122at2759"/>
<feature type="active site" description="Charge relay system" evidence="15">
    <location>
        <position position="297"/>
    </location>
</feature>
<evidence type="ECO:0000256" key="6">
    <source>
        <dbReference type="ARBA" id="ARBA00022670"/>
    </source>
</evidence>
<proteinExistence type="predicted"/>
<dbReference type="GO" id="GO:0008240">
    <property type="term" value="F:tripeptidyl-peptidase activity"/>
    <property type="evidence" value="ECO:0007669"/>
    <property type="project" value="UniProtKB-EC"/>
</dbReference>
<evidence type="ECO:0000256" key="9">
    <source>
        <dbReference type="ARBA" id="ARBA00022801"/>
    </source>
</evidence>
<comment type="function">
    <text evidence="2">Secreted tripeptidyl-peptidase which degrades proteins at acidic pHs and is involved in virulence.</text>
</comment>
<evidence type="ECO:0000259" key="17">
    <source>
        <dbReference type="PROSITE" id="PS51695"/>
    </source>
</evidence>
<comment type="subcellular location">
    <subcellularLocation>
        <location evidence="3">Secreted</location>
        <location evidence="3">Extracellular space</location>
    </subcellularLocation>
</comment>
<evidence type="ECO:0000313" key="18">
    <source>
        <dbReference type="EMBL" id="KAF1994689.1"/>
    </source>
</evidence>
<dbReference type="Gene3D" id="3.40.50.200">
    <property type="entry name" value="Peptidase S8/S53 domain"/>
    <property type="match status" value="1"/>
</dbReference>
<sequence length="622" mass="67741">MRLSTLVAGVVSLAGTAANCASTSHIERDGALEIVEHLRHVPEGWKEVGAPAQSRRLQFRIAPNHDLFEQTLMDISTPSHPRYGQHLKREELKELIKPRAESSEAVLAWLKNSGVATEDVVNDGEWVNFVASVSTAEKMMATTFKTYQSLVREDVNKIRALEYSVPKSVLEHIDMIQPTTRFGQIRPQFNHIHDKEKVPTTMLKMAAAVVNQTCAQSINPTCLKDLYNFADYKADPNAKVTIGVNGFLEQYARWKDFAQFAGLYAPWAVGSNFSWTSVNGGILDQRATNDSVEANLDIQYTLGLVAPSLNVNYYSTPNRGPLVPDLDQPTLNDNQNEPYLDLFTYLVGLPDGELPQVLTTSYGEDEQSVPAEYAKKVCDLIGQLGTRGVSVIFSSGDTGVGSACQTNDGKNTTRFLPIFPAACPYVTSVGGVRSVLPEEAIYFSSGGFSDLWPRPSYQDTAVPEYLKKLGNKWEGLYNPNGRGFPDVAAQGSRFRVVDKGTQINVGGTSASAPAFASIIGLLNNARIASGKPSLGFLNPWIYSEGFKALNDITIGGSEGCTGRSIYSGLPAPYVPYASWNATTGWDPVTGYGTPDFGKMLELLQKPAIPTYGGIRGRGKPLV</sequence>
<evidence type="ECO:0000256" key="1">
    <source>
        <dbReference type="ARBA" id="ARBA00001910"/>
    </source>
</evidence>
<comment type="catalytic activity">
    <reaction evidence="1">
        <text>Release of an N-terminal tripeptide from a polypeptide.</text>
        <dbReference type="EC" id="3.4.14.10"/>
    </reaction>
</comment>
<keyword evidence="11 15" id="KW-0106">Calcium</keyword>
<feature type="signal peptide" evidence="16">
    <location>
        <begin position="1"/>
        <end position="18"/>
    </location>
</feature>
<evidence type="ECO:0000256" key="12">
    <source>
        <dbReference type="ARBA" id="ARBA00023026"/>
    </source>
</evidence>
<feature type="binding site" evidence="15">
    <location>
        <position position="586"/>
    </location>
    <ligand>
        <name>Ca(2+)</name>
        <dbReference type="ChEBI" id="CHEBI:29108"/>
    </ligand>
</feature>
<evidence type="ECO:0000256" key="14">
    <source>
        <dbReference type="ARBA" id="ARBA00023180"/>
    </source>
</evidence>
<evidence type="ECO:0000256" key="3">
    <source>
        <dbReference type="ARBA" id="ARBA00004239"/>
    </source>
</evidence>
<dbReference type="PANTHER" id="PTHR14218:SF35">
    <property type="entry name" value="PEPTIDASE S53 DOMAIN-CONTAINING PROTEIN"/>
    <property type="match status" value="1"/>
</dbReference>
<keyword evidence="7 15" id="KW-0479">Metal-binding</keyword>
<dbReference type="EC" id="3.4.14.10" evidence="4"/>
<dbReference type="CDD" id="cd11377">
    <property type="entry name" value="Pro-peptidase_S53"/>
    <property type="match status" value="1"/>
</dbReference>
<keyword evidence="8 16" id="KW-0732">Signal</keyword>
<feature type="binding site" evidence="15">
    <location>
        <position position="551"/>
    </location>
    <ligand>
        <name>Ca(2+)</name>
        <dbReference type="ChEBI" id="CHEBI:29108"/>
    </ligand>
</feature>
<feature type="active site" description="Charge relay system" evidence="15">
    <location>
        <position position="509"/>
    </location>
</feature>
<dbReference type="InterPro" id="IPR000209">
    <property type="entry name" value="Peptidase_S8/S53_dom"/>
</dbReference>
<dbReference type="Pfam" id="PF09286">
    <property type="entry name" value="Pro-kuma_activ"/>
    <property type="match status" value="1"/>
</dbReference>
<keyword evidence="10 15" id="KW-0720">Serine protease</keyword>
<dbReference type="Proteomes" id="UP000799779">
    <property type="component" value="Unassembled WGS sequence"/>
</dbReference>
<reference evidence="18" key="1">
    <citation type="journal article" date="2020" name="Stud. Mycol.">
        <title>101 Dothideomycetes genomes: a test case for predicting lifestyles and emergence of pathogens.</title>
        <authorList>
            <person name="Haridas S."/>
            <person name="Albert R."/>
            <person name="Binder M."/>
            <person name="Bloem J."/>
            <person name="Labutti K."/>
            <person name="Salamov A."/>
            <person name="Andreopoulos B."/>
            <person name="Baker S."/>
            <person name="Barry K."/>
            <person name="Bills G."/>
            <person name="Bluhm B."/>
            <person name="Cannon C."/>
            <person name="Castanera R."/>
            <person name="Culley D."/>
            <person name="Daum C."/>
            <person name="Ezra D."/>
            <person name="Gonzalez J."/>
            <person name="Henrissat B."/>
            <person name="Kuo A."/>
            <person name="Liang C."/>
            <person name="Lipzen A."/>
            <person name="Lutzoni F."/>
            <person name="Magnuson J."/>
            <person name="Mondo S."/>
            <person name="Nolan M."/>
            <person name="Ohm R."/>
            <person name="Pangilinan J."/>
            <person name="Park H.-J."/>
            <person name="Ramirez L."/>
            <person name="Alfaro M."/>
            <person name="Sun H."/>
            <person name="Tritt A."/>
            <person name="Yoshinaga Y."/>
            <person name="Zwiers L.-H."/>
            <person name="Turgeon B."/>
            <person name="Goodwin S."/>
            <person name="Spatafora J."/>
            <person name="Crous P."/>
            <person name="Grigoriev I."/>
        </authorList>
    </citation>
    <scope>NUCLEOTIDE SEQUENCE</scope>
    <source>
        <strain evidence="18">CBS 123094</strain>
    </source>
</reference>
<evidence type="ECO:0000256" key="4">
    <source>
        <dbReference type="ARBA" id="ARBA00012462"/>
    </source>
</evidence>
<feature type="domain" description="Peptidase S53" evidence="17">
    <location>
        <begin position="217"/>
        <end position="606"/>
    </location>
</feature>
<evidence type="ECO:0000256" key="8">
    <source>
        <dbReference type="ARBA" id="ARBA00022729"/>
    </source>
</evidence>
<keyword evidence="19" id="KW-1185">Reference proteome</keyword>
<feature type="chain" id="PRO_5025360732" description="tripeptidyl-peptidase II" evidence="16">
    <location>
        <begin position="19"/>
        <end position="622"/>
    </location>
</feature>
<dbReference type="PANTHER" id="PTHR14218">
    <property type="entry name" value="PROTEASE S8 TRIPEPTIDYL PEPTIDASE I CLN2"/>
    <property type="match status" value="1"/>
</dbReference>
<evidence type="ECO:0000256" key="7">
    <source>
        <dbReference type="ARBA" id="ARBA00022723"/>
    </source>
</evidence>
<keyword evidence="5" id="KW-0964">Secreted</keyword>
<dbReference type="InterPro" id="IPR050819">
    <property type="entry name" value="Tripeptidyl-peptidase_I"/>
</dbReference>
<dbReference type="AlphaFoldDB" id="A0A6A5W1A6"/>
<comment type="cofactor">
    <cofactor evidence="15">
        <name>Ca(2+)</name>
        <dbReference type="ChEBI" id="CHEBI:29108"/>
    </cofactor>
    <text evidence="15">Binds 1 Ca(2+) ion per subunit.</text>
</comment>
<dbReference type="SMART" id="SM00944">
    <property type="entry name" value="Pro-kuma_activ"/>
    <property type="match status" value="1"/>
</dbReference>
<evidence type="ECO:0000313" key="19">
    <source>
        <dbReference type="Proteomes" id="UP000799779"/>
    </source>
</evidence>
<dbReference type="EMBL" id="ML977653">
    <property type="protein sequence ID" value="KAF1994689.1"/>
    <property type="molecule type" value="Genomic_DNA"/>
</dbReference>
<keyword evidence="14" id="KW-0325">Glycoprotein</keyword>
<evidence type="ECO:0000256" key="10">
    <source>
        <dbReference type="ARBA" id="ARBA00022825"/>
    </source>
</evidence>
<evidence type="ECO:0000256" key="5">
    <source>
        <dbReference type="ARBA" id="ARBA00022525"/>
    </source>
</evidence>
<dbReference type="CDD" id="cd04056">
    <property type="entry name" value="Peptidases_S53"/>
    <property type="match status" value="1"/>
</dbReference>
<protein>
    <recommendedName>
        <fullName evidence="4">tripeptidyl-peptidase II</fullName>
        <ecNumber evidence="4">3.4.14.10</ecNumber>
    </recommendedName>
</protein>